<feature type="transmembrane region" description="Helical" evidence="5">
    <location>
        <begin position="255"/>
        <end position="276"/>
    </location>
</feature>
<feature type="transmembrane region" description="Helical" evidence="5">
    <location>
        <begin position="214"/>
        <end position="234"/>
    </location>
</feature>
<dbReference type="GO" id="GO:0022857">
    <property type="term" value="F:transmembrane transporter activity"/>
    <property type="evidence" value="ECO:0007669"/>
    <property type="project" value="InterPro"/>
</dbReference>
<feature type="transmembrane region" description="Helical" evidence="5">
    <location>
        <begin position="12"/>
        <end position="31"/>
    </location>
</feature>
<dbReference type="Pfam" id="PF13520">
    <property type="entry name" value="AA_permease_2"/>
    <property type="match status" value="1"/>
</dbReference>
<feature type="transmembrane region" description="Helical" evidence="5">
    <location>
        <begin position="296"/>
        <end position="320"/>
    </location>
</feature>
<feature type="transmembrane region" description="Helical" evidence="5">
    <location>
        <begin position="349"/>
        <end position="374"/>
    </location>
</feature>
<evidence type="ECO:0000256" key="1">
    <source>
        <dbReference type="ARBA" id="ARBA00004141"/>
    </source>
</evidence>
<feature type="transmembrane region" description="Helical" evidence="5">
    <location>
        <begin position="170"/>
        <end position="189"/>
    </location>
</feature>
<dbReference type="OrthoDB" id="396925at2"/>
<feature type="transmembrane region" description="Helical" evidence="5">
    <location>
        <begin position="479"/>
        <end position="500"/>
    </location>
</feature>
<feature type="transmembrane region" description="Helical" evidence="5">
    <location>
        <begin position="394"/>
        <end position="418"/>
    </location>
</feature>
<dbReference type="EMBL" id="CP042295">
    <property type="protein sequence ID" value="QDY86611.1"/>
    <property type="molecule type" value="Genomic_DNA"/>
</dbReference>
<reference evidence="6 7" key="1">
    <citation type="journal article" date="2019" name="Microbiol. Resour. Announc.">
        <title>Complete Genome Sequences of Three Mycoplasma anserisalpingitis (Mycoplasma sp. 1220) Strains.</title>
        <authorList>
            <person name="Grozner D."/>
            <person name="Forro B."/>
            <person name="Kovacs A.B."/>
            <person name="Marton S."/>
            <person name="Banyai K."/>
            <person name="Kreizinger Z."/>
            <person name="Sulyok K.M."/>
            <person name="Gyuranecz M."/>
        </authorList>
    </citation>
    <scope>NUCLEOTIDE SEQUENCE [LARGE SCALE GENOMIC DNA]</scope>
    <source>
        <strain evidence="6 7">ATCC:BAA-2147</strain>
    </source>
</reference>
<organism evidence="6 7">
    <name type="scientific">Mycoplasma anserisalpingitidis</name>
    <dbReference type="NCBI Taxonomy" id="519450"/>
    <lineage>
        <taxon>Bacteria</taxon>
        <taxon>Bacillati</taxon>
        <taxon>Mycoplasmatota</taxon>
        <taxon>Mollicutes</taxon>
        <taxon>Mycoplasmataceae</taxon>
        <taxon>Mycoplasma</taxon>
    </lineage>
</organism>
<name>A0A5B8JWG9_9MOLU</name>
<accession>A0A5B8JWG9</accession>
<feature type="transmembrane region" description="Helical" evidence="5">
    <location>
        <begin position="97"/>
        <end position="118"/>
    </location>
</feature>
<comment type="subcellular location">
    <subcellularLocation>
        <location evidence="1">Membrane</location>
        <topology evidence="1">Multi-pass membrane protein</topology>
    </subcellularLocation>
</comment>
<evidence type="ECO:0000313" key="6">
    <source>
        <dbReference type="EMBL" id="QDY86611.1"/>
    </source>
</evidence>
<evidence type="ECO:0000256" key="3">
    <source>
        <dbReference type="ARBA" id="ARBA00022989"/>
    </source>
</evidence>
<evidence type="ECO:0000256" key="5">
    <source>
        <dbReference type="SAM" id="Phobius"/>
    </source>
</evidence>
<dbReference type="InterPro" id="IPR002293">
    <property type="entry name" value="AA/rel_permease1"/>
</dbReference>
<proteinExistence type="predicted"/>
<dbReference type="PIRSF" id="PIRSF006060">
    <property type="entry name" value="AA_transporter"/>
    <property type="match status" value="1"/>
</dbReference>
<dbReference type="Proteomes" id="UP000318927">
    <property type="component" value="Chromosome"/>
</dbReference>
<evidence type="ECO:0000256" key="4">
    <source>
        <dbReference type="ARBA" id="ARBA00023136"/>
    </source>
</evidence>
<sequence>MNSNRKEPKKLNFIFGMLLVIGSSIGAGIFFKSKAVLDFNNSSVIMSGISWAIASVIIIMMSFSLVGISAKSKGELSFVGWSKTFNSWMTYQMSKNFAFYINLTLTYFFMPLFALMSIQDGLIAFNISPSFNTNFDWLIWMILLLIIVAYLILSAGLSIKIANIQNTITLVIKLIAILMSIVIALVFFFEKRNEIDINYLPKYNFDIKNTLHSYSFIPGLGVCLSWAGIFFAYDGFYVSTGIEKDLKKPESTPKILLFGLTIVTVIHLIMAISMSLNGRGDFKEYLDFLAEKNLGWIFGLINIFIGIGVLGIVNGFCILIPRFIEELIKEKEIPFWDKFIYKINPKKPIVGVIYSLIIIPAVIILFVIGSLLYPKTADEFFDNYGSGMSNVYNFANLLSDWISLIIFGFIATACYGYAKSLDKNKKILKFMNYFIVFIIYFAILANLVSVFVDLSLYIYQINNNSLNIDTNILSSKINGYIISIFILILMILIMFVPALLKQIKNKKSKQHFH</sequence>
<dbReference type="Gene3D" id="1.20.1740.10">
    <property type="entry name" value="Amino acid/polyamine transporter I"/>
    <property type="match status" value="1"/>
</dbReference>
<dbReference type="RefSeq" id="WP_146368250.1">
    <property type="nucleotide sequence ID" value="NZ_CP042295.1"/>
</dbReference>
<keyword evidence="7" id="KW-1185">Reference proteome</keyword>
<feature type="transmembrane region" description="Helical" evidence="5">
    <location>
        <begin position="138"/>
        <end position="158"/>
    </location>
</feature>
<dbReference type="AlphaFoldDB" id="A0A5B8JWG9"/>
<keyword evidence="4 5" id="KW-0472">Membrane</keyword>
<protein>
    <submittedName>
        <fullName evidence="6">Amino acid permease</fullName>
    </submittedName>
</protein>
<dbReference type="KEGG" id="mans:FRW55_00300"/>
<feature type="transmembrane region" description="Helical" evidence="5">
    <location>
        <begin position="43"/>
        <end position="68"/>
    </location>
</feature>
<evidence type="ECO:0000313" key="7">
    <source>
        <dbReference type="Proteomes" id="UP000318927"/>
    </source>
</evidence>
<evidence type="ECO:0000256" key="2">
    <source>
        <dbReference type="ARBA" id="ARBA00022692"/>
    </source>
</evidence>
<dbReference type="GO" id="GO:0016020">
    <property type="term" value="C:membrane"/>
    <property type="evidence" value="ECO:0007669"/>
    <property type="project" value="UniProtKB-SubCell"/>
</dbReference>
<keyword evidence="2 5" id="KW-0812">Transmembrane</keyword>
<keyword evidence="3 5" id="KW-1133">Transmembrane helix</keyword>
<feature type="transmembrane region" description="Helical" evidence="5">
    <location>
        <begin position="430"/>
        <end position="459"/>
    </location>
</feature>
<gene>
    <name evidence="6" type="ORF">FRW55_00300</name>
</gene>